<keyword evidence="5 14" id="KW-0235">DNA replication</keyword>
<dbReference type="NCBIfam" id="TIGR00575">
    <property type="entry name" value="dnlj"/>
    <property type="match status" value="1"/>
</dbReference>
<keyword evidence="8 14" id="KW-0862">Zinc</keyword>
<dbReference type="PROSITE" id="PS01056">
    <property type="entry name" value="DNA_LIGASE_N2"/>
    <property type="match status" value="1"/>
</dbReference>
<sequence>MSPEQLSLFGAPAAKDRAGSKATGQAPVPPAASAAPVDPLSLPEPSRDMPRERMAWLVTILEHHNYLYHTLDKPIISDDQYDALFRELKALEEEHPQWRSPHSPTLRVGGGLLGGLPKQRHRQRMYGLDNVFSAEEWQEFVARMQRALPEVPLAFWCDPKLDGLALEIIYENGILQQALTRGDGEEGEVVTEAVRTIRTVPLRLRGAGPFPERLEVRGEVVIYKKDFAAINEHRESLGQKLLANPRNAAAGALRQLDVANTQQMPLRFLAYSLGEARWGRALPCHFQHELATRLRDYGFLTPPDGRLCADPAAVEAYVESVRQGRADFPMEIDGAVAKQDDLEAQEALGFTARAPRFAIAFKFPAMQVHTRLTGIEIQVGRTGVLTPVARLEPVAVGGVMVTRATLHNEDEILAKDVRVGDTVIVQRAGDVIPEVVGPVLEERPAGARPFEFPHICPVCGEPAHREPGEAAWRCGNISCPAVRLRSICHFVSKAGLDVQGVGQKWMEQLVSSGHVTSPEQLFRLTVQDLLPFDRMGDVLAQKIVDAFDDARHNATLARLISALGIRHVGEQTARMLAAHFHDMDALAAADTQRLLELPDVGPEVASSIRSFFESPANQHMLAGLREAGLWPVAAPEPAAAGGEGPLQGKKILFTGTLSMPRGKAKQLAEAAGAVVLGSVSKKLDILVVGEDPGSKLEKAQSLGIAVLDEAAFLGLLADRTDA</sequence>
<dbReference type="SUPFAM" id="SSF50249">
    <property type="entry name" value="Nucleic acid-binding proteins"/>
    <property type="match status" value="1"/>
</dbReference>
<comment type="similarity">
    <text evidence="13 14">Belongs to the NAD-dependent DNA ligase family. LigA subfamily.</text>
</comment>
<dbReference type="Gene3D" id="1.10.150.20">
    <property type="entry name" value="5' to 3' exonuclease, C-terminal subdomain"/>
    <property type="match status" value="2"/>
</dbReference>
<dbReference type="EMBL" id="LT630450">
    <property type="protein sequence ID" value="SFV72490.1"/>
    <property type="molecule type" value="Genomic_DNA"/>
</dbReference>
<accession>A0A1K1LCR4</accession>
<dbReference type="PROSITE" id="PS50172">
    <property type="entry name" value="BRCT"/>
    <property type="match status" value="1"/>
</dbReference>
<feature type="binding site" evidence="14">
    <location>
        <position position="219"/>
    </location>
    <ligand>
        <name>NAD(+)</name>
        <dbReference type="ChEBI" id="CHEBI:57540"/>
    </ligand>
</feature>
<evidence type="ECO:0000256" key="12">
    <source>
        <dbReference type="ARBA" id="ARBA00034005"/>
    </source>
</evidence>
<evidence type="ECO:0000256" key="5">
    <source>
        <dbReference type="ARBA" id="ARBA00022705"/>
    </source>
</evidence>
<dbReference type="SMART" id="SM00278">
    <property type="entry name" value="HhH1"/>
    <property type="match status" value="3"/>
</dbReference>
<evidence type="ECO:0000256" key="14">
    <source>
        <dbReference type="HAMAP-Rule" id="MF_01588"/>
    </source>
</evidence>
<dbReference type="Pfam" id="PF03119">
    <property type="entry name" value="DNA_ligase_ZBD"/>
    <property type="match status" value="1"/>
</dbReference>
<feature type="binding site" evidence="14">
    <location>
        <position position="474"/>
    </location>
    <ligand>
        <name>Zn(2+)</name>
        <dbReference type="ChEBI" id="CHEBI:29105"/>
    </ligand>
</feature>
<feature type="binding site" evidence="14">
    <location>
        <position position="338"/>
    </location>
    <ligand>
        <name>NAD(+)</name>
        <dbReference type="ChEBI" id="CHEBI:57540"/>
    </ligand>
</feature>
<name>A0A1K1LCR4_9BACT</name>
<feature type="domain" description="BRCT" evidence="16">
    <location>
        <begin position="641"/>
        <end position="722"/>
    </location>
</feature>
<feature type="binding site" evidence="14">
    <location>
        <position position="181"/>
    </location>
    <ligand>
        <name>NAD(+)</name>
        <dbReference type="ChEBI" id="CHEBI:57540"/>
    </ligand>
</feature>
<dbReference type="Proteomes" id="UP000186323">
    <property type="component" value="Chromosome I"/>
</dbReference>
<dbReference type="SUPFAM" id="SSF56091">
    <property type="entry name" value="DNA ligase/mRNA capping enzyme, catalytic domain"/>
    <property type="match status" value="1"/>
</dbReference>
<dbReference type="GO" id="GO:0003911">
    <property type="term" value="F:DNA ligase (NAD+) activity"/>
    <property type="evidence" value="ECO:0007669"/>
    <property type="project" value="UniProtKB-UniRule"/>
</dbReference>
<evidence type="ECO:0000256" key="8">
    <source>
        <dbReference type="ARBA" id="ARBA00022833"/>
    </source>
</evidence>
<feature type="binding site" evidence="14">
    <location>
        <begin position="78"/>
        <end position="82"/>
    </location>
    <ligand>
        <name>NAD(+)</name>
        <dbReference type="ChEBI" id="CHEBI:57540"/>
    </ligand>
</feature>
<evidence type="ECO:0000256" key="1">
    <source>
        <dbReference type="ARBA" id="ARBA00004067"/>
    </source>
</evidence>
<dbReference type="Pfam" id="PF03120">
    <property type="entry name" value="OB_DNA_ligase"/>
    <property type="match status" value="1"/>
</dbReference>
<dbReference type="HAMAP" id="MF_01588">
    <property type="entry name" value="DNA_ligase_A"/>
    <property type="match status" value="1"/>
</dbReference>
<dbReference type="SUPFAM" id="SSF52113">
    <property type="entry name" value="BRCT domain"/>
    <property type="match status" value="1"/>
</dbReference>
<dbReference type="InterPro" id="IPR001357">
    <property type="entry name" value="BRCT_dom"/>
</dbReference>
<keyword evidence="14" id="KW-0464">Manganese</keyword>
<dbReference type="InterPro" id="IPR041663">
    <property type="entry name" value="DisA/LigA_HHH"/>
</dbReference>
<organism evidence="17 18">
    <name type="scientific">Desulfovibrio piger</name>
    <dbReference type="NCBI Taxonomy" id="901"/>
    <lineage>
        <taxon>Bacteria</taxon>
        <taxon>Pseudomonadati</taxon>
        <taxon>Thermodesulfobacteriota</taxon>
        <taxon>Desulfovibrionia</taxon>
        <taxon>Desulfovibrionales</taxon>
        <taxon>Desulfovibrionaceae</taxon>
        <taxon>Desulfovibrio</taxon>
    </lineage>
</organism>
<comment type="catalytic activity">
    <reaction evidence="12 14">
        <text>NAD(+) + (deoxyribonucleotide)n-3'-hydroxyl + 5'-phospho-(deoxyribonucleotide)m = (deoxyribonucleotide)n+m + AMP + beta-nicotinamide D-nucleotide.</text>
        <dbReference type="EC" id="6.5.1.2"/>
    </reaction>
</comment>
<dbReference type="SMART" id="SM00532">
    <property type="entry name" value="LIGANc"/>
    <property type="match status" value="1"/>
</dbReference>
<comment type="function">
    <text evidence="1 14">DNA ligase that catalyzes the formation of phosphodiester linkages between 5'-phosphoryl and 3'-hydroxyl groups in double-stranded DNA using NAD as a coenzyme and as the energy source for the reaction. It is essential for DNA replication and repair of damaged DNA.</text>
</comment>
<feature type="binding site" evidence="14">
    <location>
        <position position="362"/>
    </location>
    <ligand>
        <name>NAD(+)</name>
        <dbReference type="ChEBI" id="CHEBI:57540"/>
    </ligand>
</feature>
<dbReference type="GO" id="GO:0006281">
    <property type="term" value="P:DNA repair"/>
    <property type="evidence" value="ECO:0007669"/>
    <property type="project" value="UniProtKB-KW"/>
</dbReference>
<protein>
    <recommendedName>
        <fullName evidence="3 14">DNA ligase</fullName>
        <ecNumber evidence="2 14">6.5.1.2</ecNumber>
    </recommendedName>
    <alternativeName>
        <fullName evidence="14">Polydeoxyribonucleotide synthase [NAD(+)]</fullName>
    </alternativeName>
</protein>
<feature type="binding site" evidence="14">
    <location>
        <position position="456"/>
    </location>
    <ligand>
        <name>Zn(2+)</name>
        <dbReference type="ChEBI" id="CHEBI:29105"/>
    </ligand>
</feature>
<dbReference type="CDD" id="cd00114">
    <property type="entry name" value="LIGANc"/>
    <property type="match status" value="1"/>
</dbReference>
<keyword evidence="6 14" id="KW-0479">Metal-binding</keyword>
<dbReference type="Pfam" id="PF01653">
    <property type="entry name" value="DNA_ligase_aden"/>
    <property type="match status" value="1"/>
</dbReference>
<gene>
    <name evidence="14" type="primary">ligA</name>
    <name evidence="17" type="ORF">DESPIGER_0606</name>
</gene>
<dbReference type="InterPro" id="IPR013839">
    <property type="entry name" value="DNAligase_adenylation"/>
</dbReference>
<dbReference type="GO" id="GO:0006260">
    <property type="term" value="P:DNA replication"/>
    <property type="evidence" value="ECO:0007669"/>
    <property type="project" value="UniProtKB-KW"/>
</dbReference>
<dbReference type="GO" id="GO:0003677">
    <property type="term" value="F:DNA binding"/>
    <property type="evidence" value="ECO:0007669"/>
    <property type="project" value="InterPro"/>
</dbReference>
<feature type="binding site" evidence="14">
    <location>
        <position position="479"/>
    </location>
    <ligand>
        <name>Zn(2+)</name>
        <dbReference type="ChEBI" id="CHEBI:29105"/>
    </ligand>
</feature>
<dbReference type="NCBIfam" id="NF005932">
    <property type="entry name" value="PRK07956.1"/>
    <property type="match status" value="1"/>
</dbReference>
<dbReference type="InterPro" id="IPR010994">
    <property type="entry name" value="RuvA_2-like"/>
</dbReference>
<dbReference type="Gene3D" id="2.40.50.140">
    <property type="entry name" value="Nucleic acid-binding proteins"/>
    <property type="match status" value="1"/>
</dbReference>
<dbReference type="Pfam" id="PF14520">
    <property type="entry name" value="HHH_5"/>
    <property type="match status" value="1"/>
</dbReference>
<evidence type="ECO:0000256" key="2">
    <source>
        <dbReference type="ARBA" id="ARBA00012722"/>
    </source>
</evidence>
<dbReference type="KEGG" id="dpg:DESPIGER_0606"/>
<evidence type="ECO:0000256" key="3">
    <source>
        <dbReference type="ARBA" id="ARBA00013308"/>
    </source>
</evidence>
<feature type="binding site" evidence="14">
    <location>
        <position position="459"/>
    </location>
    <ligand>
        <name>Zn(2+)</name>
        <dbReference type="ChEBI" id="CHEBI:29105"/>
    </ligand>
</feature>
<dbReference type="InterPro" id="IPR012340">
    <property type="entry name" value="NA-bd_OB-fold"/>
</dbReference>
<keyword evidence="10 14" id="KW-0520">NAD</keyword>
<dbReference type="PANTHER" id="PTHR23389">
    <property type="entry name" value="CHROMOSOME TRANSMISSION FIDELITY FACTOR 18"/>
    <property type="match status" value="1"/>
</dbReference>
<feature type="active site" description="N6-AMP-lysine intermediate" evidence="14">
    <location>
        <position position="160"/>
    </location>
</feature>
<dbReference type="Gene3D" id="1.10.287.610">
    <property type="entry name" value="Helix hairpin bin"/>
    <property type="match status" value="1"/>
</dbReference>
<evidence type="ECO:0000256" key="15">
    <source>
        <dbReference type="SAM" id="MobiDB-lite"/>
    </source>
</evidence>
<dbReference type="CDD" id="cd17748">
    <property type="entry name" value="BRCT_DNA_ligase_like"/>
    <property type="match status" value="1"/>
</dbReference>
<dbReference type="Gene3D" id="3.40.50.10190">
    <property type="entry name" value="BRCT domain"/>
    <property type="match status" value="1"/>
</dbReference>
<dbReference type="Gene3D" id="3.30.470.30">
    <property type="entry name" value="DNA ligase/mRNA capping enzyme"/>
    <property type="match status" value="1"/>
</dbReference>
<dbReference type="SMART" id="SM00292">
    <property type="entry name" value="BRCT"/>
    <property type="match status" value="1"/>
</dbReference>
<dbReference type="PIRSF" id="PIRSF001604">
    <property type="entry name" value="LigA"/>
    <property type="match status" value="1"/>
</dbReference>
<dbReference type="EC" id="6.5.1.2" evidence="2 14"/>
<evidence type="ECO:0000256" key="13">
    <source>
        <dbReference type="ARBA" id="ARBA00060881"/>
    </source>
</evidence>
<feature type="compositionally biased region" description="Low complexity" evidence="15">
    <location>
        <begin position="31"/>
        <end position="43"/>
    </location>
</feature>
<dbReference type="InterPro" id="IPR003583">
    <property type="entry name" value="Hlx-hairpin-Hlx_DNA-bd_motif"/>
</dbReference>
<dbReference type="GO" id="GO:0005829">
    <property type="term" value="C:cytosol"/>
    <property type="evidence" value="ECO:0007669"/>
    <property type="project" value="TreeGrafter"/>
</dbReference>
<dbReference type="Pfam" id="PF12826">
    <property type="entry name" value="HHH_2"/>
    <property type="match status" value="1"/>
</dbReference>
<evidence type="ECO:0000259" key="16">
    <source>
        <dbReference type="PROSITE" id="PS50172"/>
    </source>
</evidence>
<evidence type="ECO:0000256" key="4">
    <source>
        <dbReference type="ARBA" id="ARBA00022598"/>
    </source>
</evidence>
<dbReference type="GO" id="GO:0046872">
    <property type="term" value="F:metal ion binding"/>
    <property type="evidence" value="ECO:0007669"/>
    <property type="project" value="UniProtKB-KW"/>
</dbReference>
<evidence type="ECO:0000313" key="18">
    <source>
        <dbReference type="Proteomes" id="UP000186323"/>
    </source>
</evidence>
<proteinExistence type="inferred from homology"/>
<comment type="caution">
    <text evidence="14">Lacks conserved residue(s) required for the propagation of feature annotation.</text>
</comment>
<dbReference type="InterPro" id="IPR033136">
    <property type="entry name" value="DNA_ligase_CS"/>
</dbReference>
<evidence type="ECO:0000256" key="6">
    <source>
        <dbReference type="ARBA" id="ARBA00022723"/>
    </source>
</evidence>
<keyword evidence="9 14" id="KW-0460">Magnesium</keyword>
<dbReference type="InterPro" id="IPR004150">
    <property type="entry name" value="NAD_DNA_ligase_OB"/>
</dbReference>
<dbReference type="Gene3D" id="6.20.10.30">
    <property type="match status" value="1"/>
</dbReference>
<reference evidence="18" key="1">
    <citation type="submission" date="2016-10" db="EMBL/GenBank/DDBJ databases">
        <authorList>
            <person name="Wegmann U."/>
        </authorList>
    </citation>
    <scope>NUCLEOTIDE SEQUENCE [LARGE SCALE GENOMIC DNA]</scope>
</reference>
<dbReference type="Pfam" id="PF00533">
    <property type="entry name" value="BRCT"/>
    <property type="match status" value="1"/>
</dbReference>
<keyword evidence="4 14" id="KW-0436">Ligase</keyword>
<evidence type="ECO:0000256" key="7">
    <source>
        <dbReference type="ARBA" id="ARBA00022763"/>
    </source>
</evidence>
<dbReference type="InterPro" id="IPR001679">
    <property type="entry name" value="DNA_ligase"/>
</dbReference>
<dbReference type="PANTHER" id="PTHR23389:SF9">
    <property type="entry name" value="DNA LIGASE"/>
    <property type="match status" value="1"/>
</dbReference>
<dbReference type="InterPro" id="IPR036420">
    <property type="entry name" value="BRCT_dom_sf"/>
</dbReference>
<comment type="cofactor">
    <cofactor evidence="14">
        <name>Mg(2+)</name>
        <dbReference type="ChEBI" id="CHEBI:18420"/>
    </cofactor>
    <cofactor evidence="14">
        <name>Mn(2+)</name>
        <dbReference type="ChEBI" id="CHEBI:29035"/>
    </cofactor>
</comment>
<feature type="binding site" evidence="14">
    <location>
        <position position="158"/>
    </location>
    <ligand>
        <name>NAD(+)</name>
        <dbReference type="ChEBI" id="CHEBI:57540"/>
    </ligand>
</feature>
<keyword evidence="11 14" id="KW-0234">DNA repair</keyword>
<keyword evidence="18" id="KW-1185">Reference proteome</keyword>
<dbReference type="FunFam" id="2.40.50.140:FF:000012">
    <property type="entry name" value="DNA ligase"/>
    <property type="match status" value="1"/>
</dbReference>
<evidence type="ECO:0000313" key="17">
    <source>
        <dbReference type="EMBL" id="SFV72490.1"/>
    </source>
</evidence>
<dbReference type="FunFam" id="1.10.150.20:FF:000006">
    <property type="entry name" value="DNA ligase"/>
    <property type="match status" value="1"/>
</dbReference>
<dbReference type="InterPro" id="IPR013840">
    <property type="entry name" value="DNAligase_N"/>
</dbReference>
<evidence type="ECO:0000256" key="10">
    <source>
        <dbReference type="ARBA" id="ARBA00023027"/>
    </source>
</evidence>
<feature type="region of interest" description="Disordered" evidence="15">
    <location>
        <begin position="1"/>
        <end position="46"/>
    </location>
</feature>
<dbReference type="SUPFAM" id="SSF47781">
    <property type="entry name" value="RuvA domain 2-like"/>
    <property type="match status" value="1"/>
</dbReference>
<dbReference type="InterPro" id="IPR004149">
    <property type="entry name" value="Znf_DNAligase_C4"/>
</dbReference>
<evidence type="ECO:0000256" key="9">
    <source>
        <dbReference type="ARBA" id="ARBA00022842"/>
    </source>
</evidence>
<keyword evidence="7 14" id="KW-0227">DNA damage</keyword>
<dbReference type="AlphaFoldDB" id="A0A1K1LCR4"/>
<evidence type="ECO:0000256" key="11">
    <source>
        <dbReference type="ARBA" id="ARBA00023204"/>
    </source>
</evidence>